<dbReference type="Proteomes" id="UP000306552">
    <property type="component" value="Unassembled WGS sequence"/>
</dbReference>
<dbReference type="RefSeq" id="WP_138931272.1">
    <property type="nucleotide sequence ID" value="NZ_SWMU01000001.1"/>
</dbReference>
<keyword evidence="1" id="KW-1133">Transmembrane helix</keyword>
<sequence length="64" mass="6777">MKITNFKASKTILILSFLLVTAISSAQLPPPFDESQDDTSPAPISSLVALGLIAGAVYGIRKMK</sequence>
<proteinExistence type="predicted"/>
<protein>
    <recommendedName>
        <fullName evidence="5">PEP-CTERM sorting domain-containing protein</fullName>
    </recommendedName>
</protein>
<feature type="chain" id="PRO_5020425419" description="PEP-CTERM sorting domain-containing protein" evidence="2">
    <location>
        <begin position="27"/>
        <end position="64"/>
    </location>
</feature>
<evidence type="ECO:0000256" key="1">
    <source>
        <dbReference type="SAM" id="Phobius"/>
    </source>
</evidence>
<dbReference type="OrthoDB" id="1375681at2"/>
<gene>
    <name evidence="3" type="ORF">FCN74_03910</name>
</gene>
<evidence type="ECO:0000313" key="3">
    <source>
        <dbReference type="EMBL" id="TKS57571.1"/>
    </source>
</evidence>
<evidence type="ECO:0000313" key="4">
    <source>
        <dbReference type="Proteomes" id="UP000306552"/>
    </source>
</evidence>
<keyword evidence="2" id="KW-0732">Signal</keyword>
<evidence type="ECO:0008006" key="5">
    <source>
        <dbReference type="Google" id="ProtNLM"/>
    </source>
</evidence>
<comment type="caution">
    <text evidence="3">The sequence shown here is derived from an EMBL/GenBank/DDBJ whole genome shotgun (WGS) entry which is preliminary data.</text>
</comment>
<accession>A0A4U5TUF8</accession>
<feature type="signal peptide" evidence="2">
    <location>
        <begin position="1"/>
        <end position="26"/>
    </location>
</feature>
<dbReference type="EMBL" id="SWMU01000001">
    <property type="protein sequence ID" value="TKS57571.1"/>
    <property type="molecule type" value="Genomic_DNA"/>
</dbReference>
<feature type="transmembrane region" description="Helical" evidence="1">
    <location>
        <begin position="42"/>
        <end position="60"/>
    </location>
</feature>
<reference evidence="3 4" key="1">
    <citation type="submission" date="2019-04" db="EMBL/GenBank/DDBJ databases">
        <title>Psychroflexus halotolerans sp. nov., isolated from a marine solar saltern.</title>
        <authorList>
            <person name="Feng X."/>
        </authorList>
    </citation>
    <scope>NUCLEOTIDE SEQUENCE [LARGE SCALE GENOMIC DNA]</scope>
    <source>
        <strain evidence="3 4">WDS2C27</strain>
    </source>
</reference>
<evidence type="ECO:0000256" key="2">
    <source>
        <dbReference type="SAM" id="SignalP"/>
    </source>
</evidence>
<keyword evidence="1" id="KW-0472">Membrane</keyword>
<dbReference type="AlphaFoldDB" id="A0A4U5TUF8"/>
<organism evidence="3 4">
    <name type="scientific">Mesohalobacter halotolerans</name>
    <dbReference type="NCBI Taxonomy" id="1883405"/>
    <lineage>
        <taxon>Bacteria</taxon>
        <taxon>Pseudomonadati</taxon>
        <taxon>Bacteroidota</taxon>
        <taxon>Flavobacteriia</taxon>
        <taxon>Flavobacteriales</taxon>
        <taxon>Flavobacteriaceae</taxon>
        <taxon>Mesohalobacter</taxon>
    </lineage>
</organism>
<name>A0A4U5TUF8_9FLAO</name>
<keyword evidence="1" id="KW-0812">Transmembrane</keyword>
<keyword evidence="4" id="KW-1185">Reference proteome</keyword>